<dbReference type="AlphaFoldDB" id="Q480H9"/>
<accession>Q480H9</accession>
<organism evidence="2 3">
    <name type="scientific">Colwellia psychrerythraea (strain 34H / ATCC BAA-681)</name>
    <name type="common">Vibrio psychroerythus</name>
    <dbReference type="NCBI Taxonomy" id="167879"/>
    <lineage>
        <taxon>Bacteria</taxon>
        <taxon>Pseudomonadati</taxon>
        <taxon>Pseudomonadota</taxon>
        <taxon>Gammaproteobacteria</taxon>
        <taxon>Alteromonadales</taxon>
        <taxon>Colwelliaceae</taxon>
        <taxon>Colwellia</taxon>
    </lineage>
</organism>
<feature type="transmembrane region" description="Helical" evidence="1">
    <location>
        <begin position="6"/>
        <end position="28"/>
    </location>
</feature>
<evidence type="ECO:0000256" key="1">
    <source>
        <dbReference type="SAM" id="Phobius"/>
    </source>
</evidence>
<dbReference type="EMBL" id="CP000083">
    <property type="protein sequence ID" value="AAZ27697.1"/>
    <property type="molecule type" value="Genomic_DNA"/>
</dbReference>
<evidence type="ECO:0000313" key="3">
    <source>
        <dbReference type="Proteomes" id="UP000000547"/>
    </source>
</evidence>
<gene>
    <name evidence="2" type="ordered locus">CPS_2835</name>
</gene>
<dbReference type="KEGG" id="cps:CPS_2835"/>
<keyword evidence="1" id="KW-1133">Transmembrane helix</keyword>
<dbReference type="Proteomes" id="UP000000547">
    <property type="component" value="Chromosome"/>
</dbReference>
<reference evidence="2" key="1">
    <citation type="journal article" date="2005" name="Proc. Natl. Acad. Sci. U.S.A.">
        <title>The psychrophilic lifestyle as revealed by the genome sequence of Colwellia psychrerythraea 34H through genomic and proteomic analyses.</title>
        <authorList>
            <person name="Methe B.A."/>
            <person name="Nelson K.E."/>
            <person name="Deming J.W."/>
            <person name="Momen B."/>
            <person name="Melamud E."/>
            <person name="Zhang X."/>
            <person name="Moult J."/>
            <person name="Madupu R."/>
            <person name="Nelson W.C."/>
            <person name="Dodson R.J."/>
            <person name="Brinkac L.M."/>
            <person name="Daugherty S.C."/>
            <person name="Durkin A.S."/>
            <person name="DeBoy R.T."/>
            <person name="Kolonay J.F."/>
            <person name="Sullivan S.A."/>
            <person name="Zhou L."/>
            <person name="Davidsen T.M."/>
            <person name="Wu M."/>
            <person name="Huston A.L."/>
            <person name="Lewis M."/>
            <person name="Weaver B."/>
            <person name="Weidman J.F."/>
            <person name="Khouri H."/>
            <person name="Utterback T.R."/>
            <person name="Feldblyum T.V."/>
            <person name="Fraser C.M."/>
        </authorList>
    </citation>
    <scope>NUCLEOTIDE SEQUENCE [LARGE SCALE GENOMIC DNA]</scope>
    <source>
        <strain evidence="2">34H</strain>
    </source>
</reference>
<dbReference type="HOGENOM" id="CLU_3395933_0_0_6"/>
<name>Q480H9_COLP3</name>
<keyword evidence="1" id="KW-0472">Membrane</keyword>
<evidence type="ECO:0000313" key="2">
    <source>
        <dbReference type="EMBL" id="AAZ27697.1"/>
    </source>
</evidence>
<keyword evidence="1" id="KW-0812">Transmembrane</keyword>
<protein>
    <submittedName>
        <fullName evidence="2">Uncharacterized protein</fullName>
    </submittedName>
</protein>
<sequence>MVTGIGILLSLRLVTLSFCYLTVWFVLLSHT</sequence>
<proteinExistence type="predicted"/>